<dbReference type="OrthoDB" id="1100135at2"/>
<organism evidence="2 3">
    <name type="scientific">Butyricimonas virosa</name>
    <dbReference type="NCBI Taxonomy" id="544645"/>
    <lineage>
        <taxon>Bacteria</taxon>
        <taxon>Pseudomonadati</taxon>
        <taxon>Bacteroidota</taxon>
        <taxon>Bacteroidia</taxon>
        <taxon>Bacteroidales</taxon>
        <taxon>Odoribacteraceae</taxon>
        <taxon>Butyricimonas</taxon>
    </lineage>
</organism>
<dbReference type="InterPro" id="IPR003343">
    <property type="entry name" value="Big_2"/>
</dbReference>
<feature type="domain" description="BIG2" evidence="1">
    <location>
        <begin position="312"/>
        <end position="392"/>
    </location>
</feature>
<dbReference type="Gene3D" id="2.60.40.1080">
    <property type="match status" value="2"/>
</dbReference>
<comment type="caution">
    <text evidence="2">The sequence shown here is derived from an EMBL/GenBank/DDBJ whole genome shotgun (WGS) entry which is preliminary data.</text>
</comment>
<dbReference type="Pfam" id="PF02368">
    <property type="entry name" value="Big_2"/>
    <property type="match status" value="1"/>
</dbReference>
<dbReference type="PROSITE" id="PS51257">
    <property type="entry name" value="PROKAR_LIPOPROTEIN"/>
    <property type="match status" value="1"/>
</dbReference>
<name>A0A413ITU5_9BACT</name>
<proteinExistence type="predicted"/>
<dbReference type="AlphaFoldDB" id="A0A413ITU5"/>
<reference evidence="2 3" key="1">
    <citation type="submission" date="2018-08" db="EMBL/GenBank/DDBJ databases">
        <title>A genome reference for cultivated species of the human gut microbiota.</title>
        <authorList>
            <person name="Zou Y."/>
            <person name="Xue W."/>
            <person name="Luo G."/>
        </authorList>
    </citation>
    <scope>NUCLEOTIDE SEQUENCE [LARGE SCALE GENOMIC DNA]</scope>
    <source>
        <strain evidence="2 3">OF02-7</strain>
    </source>
</reference>
<evidence type="ECO:0000259" key="1">
    <source>
        <dbReference type="SMART" id="SM00635"/>
    </source>
</evidence>
<sequence length="604" mass="68092">MKNLLYLFLIGILFSCGGSEDNETPIDNPPLDDKEHYWGFNVQDTVGLQFLGMGSCIYLDDTCTSICGVKNGKLWVGVFDSDSKNEKFTWTSSNEYDLTQTKDIGYGETATIDIKNMHISYMHAQDNKNFKILFFSYETLGINIWNLLFVHNGKETFYRDAKYYEAMTWNEECLLAINGDVSPAIYTIFDADGNKISDLSPFFFNSWKDYIFLSNKELICFRDNINGNGTYTIARVDAKENVTIWKQNIFGNTAPIFDDKISKNSKVTYTIEKIVEKEMTINMNILNYDGSQIKRKFKINTSTGEFETLGYNVIEISLDQDYIELGVGESSKLTAIILPTNATNKEIKWSSSNPFIVSIQENTFECEITGNKDGEAIITATTTDGNKVATCKVIVKKILVSEILFDNYLITASKGDACKFNATINPANATDKTIRWSYTNISSSINNPISIDEDGNIEIIAENGTVLVTAQSEDGNAKCEGYIEIKRPQELISIDACIYQASISSNNSSITINSCIYNPTFTQTEILNVALVENEVVKEWNFNIGTIGKNQKKTTVYTPLVFYGLSYNEIKTLVSNLIVRYQIRINGEIFYFEKHVDADRASHL</sequence>
<dbReference type="EMBL" id="QSCR01000001">
    <property type="protein sequence ID" value="RGY21290.1"/>
    <property type="molecule type" value="Genomic_DNA"/>
</dbReference>
<dbReference type="InterPro" id="IPR008964">
    <property type="entry name" value="Invasin/intimin_cell_adhesion"/>
</dbReference>
<accession>A0A413ITU5</accession>
<dbReference type="RefSeq" id="WP_117774433.1">
    <property type="nucleotide sequence ID" value="NZ_QSCR01000001.1"/>
</dbReference>
<evidence type="ECO:0000313" key="2">
    <source>
        <dbReference type="EMBL" id="RGY21290.1"/>
    </source>
</evidence>
<dbReference type="SUPFAM" id="SSF49373">
    <property type="entry name" value="Invasin/intimin cell-adhesion fragments"/>
    <property type="match status" value="1"/>
</dbReference>
<evidence type="ECO:0000313" key="3">
    <source>
        <dbReference type="Proteomes" id="UP000286063"/>
    </source>
</evidence>
<dbReference type="SMART" id="SM00635">
    <property type="entry name" value="BID_2"/>
    <property type="match status" value="1"/>
</dbReference>
<gene>
    <name evidence="2" type="ORF">DXA50_00105</name>
</gene>
<dbReference type="Proteomes" id="UP000286063">
    <property type="component" value="Unassembled WGS sequence"/>
</dbReference>
<protein>
    <recommendedName>
        <fullName evidence="1">BIG2 domain-containing protein</fullName>
    </recommendedName>
</protein>